<reference evidence="2" key="1">
    <citation type="journal article" date="2022" name="Mol. Ecol. Resour.">
        <title>The genomes of chicory, endive, great burdock and yacon provide insights into Asteraceae palaeo-polyploidization history and plant inulin production.</title>
        <authorList>
            <person name="Fan W."/>
            <person name="Wang S."/>
            <person name="Wang H."/>
            <person name="Wang A."/>
            <person name="Jiang F."/>
            <person name="Liu H."/>
            <person name="Zhao H."/>
            <person name="Xu D."/>
            <person name="Zhang Y."/>
        </authorList>
    </citation>
    <scope>NUCLEOTIDE SEQUENCE [LARGE SCALE GENOMIC DNA]</scope>
    <source>
        <strain evidence="2">cv. Yunnan</strain>
    </source>
</reference>
<evidence type="ECO:0000313" key="1">
    <source>
        <dbReference type="EMBL" id="KAI3755959.1"/>
    </source>
</evidence>
<sequence>MKLNSGVEPIEETVASKVCPVCKTFSSSSNTTLNAHIDSCLSEESSMKWDVNLKLKTVKHRIKPRKTRLMVDVYKTAPRCTIEELDRRNGTNWATNSSFPDQELEFQAEERKKEPQEPTLIPEVIAEHEGAVYIDKNGKKVRILSMPTISNLDEDEVRALQKGRKGSKVTIKKKKMIAYKQKNAKKMLKLSHSSKKLSKKIVDKQVESVQKEKFAIKESCKKEDGGAKPMHAQVNKQMDDLAITRPPWACSKRTGVAKKRFLVHTKRKEGTLLDDSCENPIRPKESAFSSLKKSSSMPARREHNVGSKLVTLKRKFSTLGKSQDSLKQKSRTEEDTSKEMSFEMANDLEVEQKKSITPTSSDDDSSSGALEITSESAGTEDCIGIEPSFMDSEFSKMISQLDRKFDLQQRALDDIVMEHNTEKQGNYFVEVDPIPIPGPPGSFLPPSPGADMGSEEEPQGNSSLTTMSRVQSSEDHVHHDIMNHDLISGSSISTVSSPSFARSADKFSITFDKKSVNNNNNNNTSDLRSVDAIFKENGLSPCCCSRKEGAFFKNFASYPQESAVSNERATESNGLTSKLFPLASHLTLPPPEMVKSPAVSPAKPVLRLMGKNLTVVNTDDEQVKQPPCWSPSGQYQPLQKVQNEKHDSFFYSHPPQYHIIFSHNQIGSMNQHFNLYAPNNSKSHSSANMDHNATKEIIVIDDLSENEGDDDHHHMFKEPIMRNHAFSFGNPYSSGSLQTSPPLQDVADNGNHGRWVSTAYHPRRFS</sequence>
<evidence type="ECO:0000313" key="2">
    <source>
        <dbReference type="Proteomes" id="UP001056120"/>
    </source>
</evidence>
<protein>
    <submittedName>
        <fullName evidence="1">Uncharacterized protein</fullName>
    </submittedName>
</protein>
<proteinExistence type="predicted"/>
<name>A0ACB9EAL3_9ASTR</name>
<keyword evidence="2" id="KW-1185">Reference proteome</keyword>
<gene>
    <name evidence="1" type="ORF">L1987_55770</name>
</gene>
<dbReference type="Proteomes" id="UP001056120">
    <property type="component" value="Linkage Group LG18"/>
</dbReference>
<reference evidence="1 2" key="2">
    <citation type="journal article" date="2022" name="Mol. Ecol. Resour.">
        <title>The genomes of chicory, endive, great burdock and yacon provide insights into Asteraceae paleo-polyploidization history and plant inulin production.</title>
        <authorList>
            <person name="Fan W."/>
            <person name="Wang S."/>
            <person name="Wang H."/>
            <person name="Wang A."/>
            <person name="Jiang F."/>
            <person name="Liu H."/>
            <person name="Zhao H."/>
            <person name="Xu D."/>
            <person name="Zhang Y."/>
        </authorList>
    </citation>
    <scope>NUCLEOTIDE SEQUENCE [LARGE SCALE GENOMIC DNA]</scope>
    <source>
        <strain evidence="2">cv. Yunnan</strain>
        <tissue evidence="1">Leaves</tissue>
    </source>
</reference>
<comment type="caution">
    <text evidence="1">The sequence shown here is derived from an EMBL/GenBank/DDBJ whole genome shotgun (WGS) entry which is preliminary data.</text>
</comment>
<organism evidence="1 2">
    <name type="scientific">Smallanthus sonchifolius</name>
    <dbReference type="NCBI Taxonomy" id="185202"/>
    <lineage>
        <taxon>Eukaryota</taxon>
        <taxon>Viridiplantae</taxon>
        <taxon>Streptophyta</taxon>
        <taxon>Embryophyta</taxon>
        <taxon>Tracheophyta</taxon>
        <taxon>Spermatophyta</taxon>
        <taxon>Magnoliopsida</taxon>
        <taxon>eudicotyledons</taxon>
        <taxon>Gunneridae</taxon>
        <taxon>Pentapetalae</taxon>
        <taxon>asterids</taxon>
        <taxon>campanulids</taxon>
        <taxon>Asterales</taxon>
        <taxon>Asteraceae</taxon>
        <taxon>Asteroideae</taxon>
        <taxon>Heliantheae alliance</taxon>
        <taxon>Millerieae</taxon>
        <taxon>Smallanthus</taxon>
    </lineage>
</organism>
<accession>A0ACB9EAL3</accession>
<dbReference type="EMBL" id="CM042035">
    <property type="protein sequence ID" value="KAI3755959.1"/>
    <property type="molecule type" value="Genomic_DNA"/>
</dbReference>